<feature type="region of interest" description="Disordered" evidence="1">
    <location>
        <begin position="365"/>
        <end position="386"/>
    </location>
</feature>
<feature type="compositionally biased region" description="Low complexity" evidence="1">
    <location>
        <begin position="315"/>
        <end position="324"/>
    </location>
</feature>
<keyword evidence="3" id="KW-1185">Reference proteome</keyword>
<dbReference type="Proteomes" id="UP001281761">
    <property type="component" value="Unassembled WGS sequence"/>
</dbReference>
<evidence type="ECO:0000313" key="2">
    <source>
        <dbReference type="EMBL" id="KAK2953033.1"/>
    </source>
</evidence>
<proteinExistence type="predicted"/>
<dbReference type="PRINTS" id="PR01217">
    <property type="entry name" value="PRICHEXTENSN"/>
</dbReference>
<feature type="compositionally biased region" description="Pro residues" evidence="1">
    <location>
        <begin position="295"/>
        <end position="314"/>
    </location>
</feature>
<reference evidence="2 3" key="1">
    <citation type="journal article" date="2022" name="bioRxiv">
        <title>Genomics of Preaxostyla Flagellates Illuminates Evolutionary Transitions and the Path Towards Mitochondrial Loss.</title>
        <authorList>
            <person name="Novak L.V.F."/>
            <person name="Treitli S.C."/>
            <person name="Pyrih J."/>
            <person name="Halakuc P."/>
            <person name="Pipaliya S.V."/>
            <person name="Vacek V."/>
            <person name="Brzon O."/>
            <person name="Soukal P."/>
            <person name="Eme L."/>
            <person name="Dacks J.B."/>
            <person name="Karnkowska A."/>
            <person name="Elias M."/>
            <person name="Hampl V."/>
        </authorList>
    </citation>
    <scope>NUCLEOTIDE SEQUENCE [LARGE SCALE GENOMIC DNA]</scope>
    <source>
        <strain evidence="2">NAU3</strain>
        <tissue evidence="2">Gut</tissue>
    </source>
</reference>
<comment type="caution">
    <text evidence="2">The sequence shown here is derived from an EMBL/GenBank/DDBJ whole genome shotgun (WGS) entry which is preliminary data.</text>
</comment>
<protein>
    <submittedName>
        <fullName evidence="2">Uncharacterized protein</fullName>
    </submittedName>
</protein>
<accession>A0ABQ9XKS3</accession>
<name>A0ABQ9XKS3_9EUKA</name>
<sequence length="587" mass="63228">MLCRDSKGQLAIVEFLSSQQQNKSQKQKQTMGELSRVNEREAFLNFDEEDLESDCMPAVLFRSLVATMKLQPALDDSLKHKAVKILIHVSRQSMYSADIFLSRHGRTTDESLTNFVQSMAVLISSANQIITTTAMKMLNRLMFYCPTQFRYTLVKADLIPQLITSLNPLSLSFAKAVDIHLHLMESITYSLGLPTPMGLKQLAIEGIDEQQAVHETHPSTPASLNHPCPPTLPLPLPHHPHPCTSVSLTTHALPLPLPLPHHPHPPLPLPLPHHPCPPTLCLSLTTHALLLPLSALPPSPSPTPPSASPSPPTPSHSLCLSLTTHTSHPLPLPHHPHPPTPLCLSSPPTPSHSLCLSLTTHTLPLPSASPSPPTPSHSPLPLPHHPHPPTPLCLSLTTHALPLPLPLPHHPCPPTPSASPSPPMPSHSLCLSLTTHALPCLSLTTHTLPLPSASPSPPMPSHSPLPLPHHPCPPTPLCLSLTTHTLPLPSASPSPPMPSHSPLPLPHHPHPPTPLCLSLTTLNSTPNRSDMSSAHCPFSPKCPPFLNWSDDEDLETELEDSDASKFSGSDASKVSKCVLSAFPIVLL</sequence>
<dbReference type="EMBL" id="JARBJD010000096">
    <property type="protein sequence ID" value="KAK2953033.1"/>
    <property type="molecule type" value="Genomic_DNA"/>
</dbReference>
<organism evidence="2 3">
    <name type="scientific">Blattamonas nauphoetae</name>
    <dbReference type="NCBI Taxonomy" id="2049346"/>
    <lineage>
        <taxon>Eukaryota</taxon>
        <taxon>Metamonada</taxon>
        <taxon>Preaxostyla</taxon>
        <taxon>Oxymonadida</taxon>
        <taxon>Blattamonas</taxon>
    </lineage>
</organism>
<feature type="compositionally biased region" description="Pro residues" evidence="1">
    <location>
        <begin position="367"/>
        <end position="386"/>
    </location>
</feature>
<evidence type="ECO:0000256" key="1">
    <source>
        <dbReference type="SAM" id="MobiDB-lite"/>
    </source>
</evidence>
<feature type="compositionally biased region" description="Low complexity" evidence="1">
    <location>
        <begin position="515"/>
        <end position="527"/>
    </location>
</feature>
<feature type="region of interest" description="Disordered" evidence="1">
    <location>
        <begin position="295"/>
        <end position="324"/>
    </location>
</feature>
<feature type="compositionally biased region" description="Pro residues" evidence="1">
    <location>
        <begin position="490"/>
        <end position="514"/>
    </location>
</feature>
<feature type="region of interest" description="Disordered" evidence="1">
    <location>
        <begin position="483"/>
        <end position="530"/>
    </location>
</feature>
<evidence type="ECO:0000313" key="3">
    <source>
        <dbReference type="Proteomes" id="UP001281761"/>
    </source>
</evidence>
<gene>
    <name evidence="2" type="ORF">BLNAU_12022</name>
</gene>